<feature type="binding site" evidence="2">
    <location>
        <position position="167"/>
    </location>
    <ligand>
        <name>Mn(2+)</name>
        <dbReference type="ChEBI" id="CHEBI:29035"/>
        <label>2</label>
    </ligand>
</feature>
<proteinExistence type="predicted"/>
<evidence type="ECO:0000259" key="3">
    <source>
        <dbReference type="Pfam" id="PF07687"/>
    </source>
</evidence>
<dbReference type="GO" id="GO:0046872">
    <property type="term" value="F:metal ion binding"/>
    <property type="evidence" value="ECO:0007669"/>
    <property type="project" value="UniProtKB-KW"/>
</dbReference>
<dbReference type="Gene3D" id="3.40.630.10">
    <property type="entry name" value="Zn peptidases"/>
    <property type="match status" value="1"/>
</dbReference>
<dbReference type="SUPFAM" id="SSF55031">
    <property type="entry name" value="Bacterial exopeptidase dimerisation domain"/>
    <property type="match status" value="1"/>
</dbReference>
<dbReference type="SUPFAM" id="SSF53187">
    <property type="entry name" value="Zn-dependent exopeptidases"/>
    <property type="match status" value="1"/>
</dbReference>
<dbReference type="Gene3D" id="3.30.70.360">
    <property type="match status" value="1"/>
</dbReference>
<feature type="binding site" evidence="2">
    <location>
        <position position="370"/>
    </location>
    <ligand>
        <name>Mn(2+)</name>
        <dbReference type="ChEBI" id="CHEBI:29035"/>
        <label>2</label>
    </ligand>
</feature>
<gene>
    <name evidence="4" type="ORF">GCM10011491_44790</name>
</gene>
<organism evidence="4 5">
    <name type="scientific">Brucella endophytica</name>
    <dbReference type="NCBI Taxonomy" id="1963359"/>
    <lineage>
        <taxon>Bacteria</taxon>
        <taxon>Pseudomonadati</taxon>
        <taxon>Pseudomonadota</taxon>
        <taxon>Alphaproteobacteria</taxon>
        <taxon>Hyphomicrobiales</taxon>
        <taxon>Brucellaceae</taxon>
        <taxon>Brucella/Ochrobactrum group</taxon>
        <taxon>Brucella</taxon>
    </lineage>
</organism>
<comment type="caution">
    <text evidence="4">The sequence shown here is derived from an EMBL/GenBank/DDBJ whole genome shotgun (WGS) entry which is preliminary data.</text>
</comment>
<feature type="domain" description="Peptidase M20 dimerisation" evidence="3">
    <location>
        <begin position="190"/>
        <end position="285"/>
    </location>
</feature>
<evidence type="ECO:0000256" key="2">
    <source>
        <dbReference type="PIRSR" id="PIRSR005962-1"/>
    </source>
</evidence>
<dbReference type="NCBIfam" id="TIGR01891">
    <property type="entry name" value="amidohydrolases"/>
    <property type="match status" value="1"/>
</dbReference>
<dbReference type="Pfam" id="PF07687">
    <property type="entry name" value="M20_dimer"/>
    <property type="match status" value="1"/>
</dbReference>
<dbReference type="InterPro" id="IPR036264">
    <property type="entry name" value="Bact_exopeptidase_dim_dom"/>
</dbReference>
<dbReference type="PANTHER" id="PTHR11014:SF63">
    <property type="entry name" value="METALLOPEPTIDASE, PUTATIVE (AFU_ORTHOLOGUE AFUA_6G09600)-RELATED"/>
    <property type="match status" value="1"/>
</dbReference>
<comment type="cofactor">
    <cofactor evidence="2">
        <name>Mn(2+)</name>
        <dbReference type="ChEBI" id="CHEBI:29035"/>
    </cofactor>
    <text evidence="2">The Mn(2+) ion enhances activity.</text>
</comment>
<sequence>MISSSDILNAMKAFENDLIAIRRQIHAHPELGFEEHRTATLVASKLKEWGIEVTEGIGRTGVVGTLRGNRSGNRSIALRADMDALPLIEKTGLPYASTVTGKMHACGHDGHTTMLLGAARYLSENRDFAGMVHFIFQPAEEGLGGGRLMVEEGLFDRFPADAVYGMHNEPGRPVGEFGLRPGPFLAASDTWQVTFIGTGGHGGAAPHLATDPTIPAAQFILAAQAIVGRNISALEPSVISVGHIAAGAEGAPNIIPDTVVVKGTARSYSPAVRDTIERRLAEVSEGLAATHGCRAEPVYVRRYPPLINDAEATAKAVRAASDIVGRDKIDDDSVRQTGAEDFSFMLEARPGAMIMIGNGRNDDGSFHFVHTPHYDFNDEIITLGAAYWVSLVQQELSAP</sequence>
<keyword evidence="1" id="KW-0378">Hydrolase</keyword>
<dbReference type="Proteomes" id="UP000646478">
    <property type="component" value="Unassembled WGS sequence"/>
</dbReference>
<name>A0A916WMG3_9HYPH</name>
<dbReference type="GO" id="GO:0050118">
    <property type="term" value="F:N-acetyldiaminopimelate deacetylase activity"/>
    <property type="evidence" value="ECO:0007669"/>
    <property type="project" value="UniProtKB-ARBA"/>
</dbReference>
<accession>A0A916WMG3</accession>
<dbReference type="AlphaFoldDB" id="A0A916WMG3"/>
<feature type="binding site" evidence="2">
    <location>
        <position position="108"/>
    </location>
    <ligand>
        <name>Mn(2+)</name>
        <dbReference type="ChEBI" id="CHEBI:29035"/>
        <label>2</label>
    </ligand>
</feature>
<keyword evidence="2" id="KW-0479">Metal-binding</keyword>
<dbReference type="Pfam" id="PF01546">
    <property type="entry name" value="Peptidase_M20"/>
    <property type="match status" value="1"/>
</dbReference>
<dbReference type="CDD" id="cd05666">
    <property type="entry name" value="M20_Acy1-like"/>
    <property type="match status" value="1"/>
</dbReference>
<reference evidence="4" key="2">
    <citation type="submission" date="2020-09" db="EMBL/GenBank/DDBJ databases">
        <authorList>
            <person name="Sun Q."/>
            <person name="Zhou Y."/>
        </authorList>
    </citation>
    <scope>NUCLEOTIDE SEQUENCE</scope>
    <source>
        <strain evidence="4">CGMCC 1.15082</strain>
    </source>
</reference>
<dbReference type="InterPro" id="IPR002933">
    <property type="entry name" value="Peptidase_M20"/>
</dbReference>
<evidence type="ECO:0000256" key="1">
    <source>
        <dbReference type="ARBA" id="ARBA00022801"/>
    </source>
</evidence>
<protein>
    <submittedName>
        <fullName evidence="4">Amidohydrolase</fullName>
    </submittedName>
</protein>
<evidence type="ECO:0000313" key="5">
    <source>
        <dbReference type="Proteomes" id="UP000646478"/>
    </source>
</evidence>
<dbReference type="GO" id="GO:0019877">
    <property type="term" value="P:diaminopimelate biosynthetic process"/>
    <property type="evidence" value="ECO:0007669"/>
    <property type="project" value="UniProtKB-ARBA"/>
</dbReference>
<feature type="binding site" evidence="2">
    <location>
        <position position="106"/>
    </location>
    <ligand>
        <name>Mn(2+)</name>
        <dbReference type="ChEBI" id="CHEBI:29035"/>
        <label>2</label>
    </ligand>
</feature>
<feature type="binding site" evidence="2">
    <location>
        <position position="141"/>
    </location>
    <ligand>
        <name>Mn(2+)</name>
        <dbReference type="ChEBI" id="CHEBI:29035"/>
        <label>2</label>
    </ligand>
</feature>
<dbReference type="EMBL" id="BMHH01000037">
    <property type="protein sequence ID" value="GGB11953.1"/>
    <property type="molecule type" value="Genomic_DNA"/>
</dbReference>
<dbReference type="InterPro" id="IPR011650">
    <property type="entry name" value="Peptidase_M20_dimer"/>
</dbReference>
<keyword evidence="5" id="KW-1185">Reference proteome</keyword>
<dbReference type="FunFam" id="3.30.70.360:FF:000001">
    <property type="entry name" value="N-acetyldiaminopimelate deacetylase"/>
    <property type="match status" value="1"/>
</dbReference>
<keyword evidence="2" id="KW-0464">Manganese</keyword>
<reference evidence="4" key="1">
    <citation type="journal article" date="2014" name="Int. J. Syst. Evol. Microbiol.">
        <title>Complete genome sequence of Corynebacterium casei LMG S-19264T (=DSM 44701T), isolated from a smear-ripened cheese.</title>
        <authorList>
            <consortium name="US DOE Joint Genome Institute (JGI-PGF)"/>
            <person name="Walter F."/>
            <person name="Albersmeier A."/>
            <person name="Kalinowski J."/>
            <person name="Ruckert C."/>
        </authorList>
    </citation>
    <scope>NUCLEOTIDE SEQUENCE</scope>
    <source>
        <strain evidence="4">CGMCC 1.15082</strain>
    </source>
</reference>
<evidence type="ECO:0000313" key="4">
    <source>
        <dbReference type="EMBL" id="GGB11953.1"/>
    </source>
</evidence>
<dbReference type="PIRSF" id="PIRSF005962">
    <property type="entry name" value="Pept_M20D_amidohydro"/>
    <property type="match status" value="1"/>
</dbReference>
<dbReference type="PANTHER" id="PTHR11014">
    <property type="entry name" value="PEPTIDASE M20 FAMILY MEMBER"/>
    <property type="match status" value="1"/>
</dbReference>
<dbReference type="RefSeq" id="WP_188826387.1">
    <property type="nucleotide sequence ID" value="NZ_BMHH01000037.1"/>
</dbReference>
<dbReference type="InterPro" id="IPR017439">
    <property type="entry name" value="Amidohydrolase"/>
</dbReference>